<dbReference type="PANTHER" id="PTHR14969:SF62">
    <property type="entry name" value="DECAPRENYLPHOSPHORYL-5-PHOSPHORIBOSE PHOSPHATASE RV3807C-RELATED"/>
    <property type="match status" value="1"/>
</dbReference>
<evidence type="ECO:0000313" key="13">
    <source>
        <dbReference type="EMBL" id="RUO18796.1"/>
    </source>
</evidence>
<dbReference type="Pfam" id="PF01569">
    <property type="entry name" value="PAP2"/>
    <property type="match status" value="1"/>
</dbReference>
<dbReference type="InterPro" id="IPR000326">
    <property type="entry name" value="PAP2/HPO"/>
</dbReference>
<dbReference type="GO" id="GO:0005886">
    <property type="term" value="C:plasma membrane"/>
    <property type="evidence" value="ECO:0007669"/>
    <property type="project" value="UniProtKB-SubCell"/>
</dbReference>
<reference evidence="12 14" key="2">
    <citation type="submission" date="2018-06" db="EMBL/GenBank/DDBJ databases">
        <title>Genomic Encyclopedia of Type Strains, Phase III (KMG-III): the genomes of soil and plant-associated and newly described type strains.</title>
        <authorList>
            <person name="Whitman W."/>
        </authorList>
    </citation>
    <scope>NUCLEOTIDE SEQUENCE [LARGE SCALE GENOMIC DNA]</scope>
    <source>
        <strain evidence="12 14">CGMCC 1.15366</strain>
    </source>
</reference>
<evidence type="ECO:0000259" key="11">
    <source>
        <dbReference type="SMART" id="SM00014"/>
    </source>
</evidence>
<evidence type="ECO:0000256" key="8">
    <source>
        <dbReference type="ARBA" id="ARBA00032707"/>
    </source>
</evidence>
<keyword evidence="3" id="KW-1003">Cell membrane</keyword>
<proteinExistence type="predicted"/>
<evidence type="ECO:0000256" key="3">
    <source>
        <dbReference type="ARBA" id="ARBA00022475"/>
    </source>
</evidence>
<keyword evidence="4 10" id="KW-0812">Transmembrane</keyword>
<dbReference type="PANTHER" id="PTHR14969">
    <property type="entry name" value="SPHINGOSINE-1-PHOSPHATE PHOSPHOHYDROLASE"/>
    <property type="match status" value="1"/>
</dbReference>
<evidence type="ECO:0000256" key="10">
    <source>
        <dbReference type="SAM" id="Phobius"/>
    </source>
</evidence>
<dbReference type="GO" id="GO:0030288">
    <property type="term" value="C:outer membrane-bounded periplasmic space"/>
    <property type="evidence" value="ECO:0007669"/>
    <property type="project" value="InterPro"/>
</dbReference>
<evidence type="ECO:0000256" key="7">
    <source>
        <dbReference type="ARBA" id="ARBA00023136"/>
    </source>
</evidence>
<dbReference type="GO" id="GO:0050380">
    <property type="term" value="F:undecaprenyl-diphosphatase activity"/>
    <property type="evidence" value="ECO:0007669"/>
    <property type="project" value="UniProtKB-EC"/>
</dbReference>
<feature type="transmembrane region" description="Helical" evidence="10">
    <location>
        <begin position="112"/>
        <end position="134"/>
    </location>
</feature>
<accession>A0A327WRB3</accession>
<evidence type="ECO:0000313" key="15">
    <source>
        <dbReference type="Proteomes" id="UP000287865"/>
    </source>
</evidence>
<comment type="subcellular location">
    <subcellularLocation>
        <location evidence="1">Cell membrane</location>
        <topology evidence="1">Multi-pass membrane protein</topology>
    </subcellularLocation>
</comment>
<dbReference type="EMBL" id="PIPK01000018">
    <property type="protein sequence ID" value="RUO18796.1"/>
    <property type="molecule type" value="Genomic_DNA"/>
</dbReference>
<protein>
    <recommendedName>
        <fullName evidence="2">undecaprenyl-diphosphate phosphatase</fullName>
        <ecNumber evidence="2">3.6.1.27</ecNumber>
    </recommendedName>
    <alternativeName>
        <fullName evidence="8">Undecaprenyl pyrophosphate phosphatase</fullName>
    </alternativeName>
</protein>
<evidence type="ECO:0000256" key="1">
    <source>
        <dbReference type="ARBA" id="ARBA00004651"/>
    </source>
</evidence>
<evidence type="ECO:0000256" key="2">
    <source>
        <dbReference type="ARBA" id="ARBA00012374"/>
    </source>
</evidence>
<organism evidence="12 14">
    <name type="scientific">Aliidiomarina maris</name>
    <dbReference type="NCBI Taxonomy" id="531312"/>
    <lineage>
        <taxon>Bacteria</taxon>
        <taxon>Pseudomonadati</taxon>
        <taxon>Pseudomonadota</taxon>
        <taxon>Gammaproteobacteria</taxon>
        <taxon>Alteromonadales</taxon>
        <taxon>Idiomarinaceae</taxon>
        <taxon>Aliidiomarina</taxon>
    </lineage>
</organism>
<gene>
    <name evidence="12" type="ORF">B0I24_11823</name>
    <name evidence="13" type="ORF">CWE07_13490</name>
</gene>
<dbReference type="CDD" id="cd01610">
    <property type="entry name" value="PAP2_like"/>
    <property type="match status" value="1"/>
</dbReference>
<dbReference type="Proteomes" id="UP000287865">
    <property type="component" value="Unassembled WGS sequence"/>
</dbReference>
<feature type="domain" description="Phosphatidic acid phosphatase type 2/haloperoxidase" evidence="11">
    <location>
        <begin position="60"/>
        <end position="169"/>
    </location>
</feature>
<dbReference type="EMBL" id="QLMD01000018">
    <property type="protein sequence ID" value="RAJ93572.1"/>
    <property type="molecule type" value="Genomic_DNA"/>
</dbReference>
<dbReference type="AlphaFoldDB" id="A0A327WRB3"/>
<dbReference type="OrthoDB" id="9780507at2"/>
<feature type="transmembrane region" description="Helical" evidence="10">
    <location>
        <begin position="58"/>
        <end position="79"/>
    </location>
</feature>
<evidence type="ECO:0000313" key="14">
    <source>
        <dbReference type="Proteomes" id="UP000249203"/>
    </source>
</evidence>
<evidence type="ECO:0000256" key="5">
    <source>
        <dbReference type="ARBA" id="ARBA00022801"/>
    </source>
</evidence>
<dbReference type="RefSeq" id="WP_111570412.1">
    <property type="nucleotide sequence ID" value="NZ_PIPK01000018.1"/>
</dbReference>
<keyword evidence="15" id="KW-1185">Reference proteome</keyword>
<evidence type="ECO:0000256" key="4">
    <source>
        <dbReference type="ARBA" id="ARBA00022692"/>
    </source>
</evidence>
<dbReference type="InterPro" id="IPR036938">
    <property type="entry name" value="PAP2/HPO_sf"/>
</dbReference>
<feature type="transmembrane region" description="Helical" evidence="10">
    <location>
        <begin position="29"/>
        <end position="52"/>
    </location>
</feature>
<evidence type="ECO:0000313" key="12">
    <source>
        <dbReference type="EMBL" id="RAJ93572.1"/>
    </source>
</evidence>
<dbReference type="Proteomes" id="UP000249203">
    <property type="component" value="Unassembled WGS sequence"/>
</dbReference>
<comment type="caution">
    <text evidence="12">The sequence shown here is derived from an EMBL/GenBank/DDBJ whole genome shotgun (WGS) entry which is preliminary data.</text>
</comment>
<name>A0A327WRB3_9GAMM</name>
<dbReference type="SMART" id="SM00014">
    <property type="entry name" value="acidPPc"/>
    <property type="match status" value="1"/>
</dbReference>
<evidence type="ECO:0000256" key="6">
    <source>
        <dbReference type="ARBA" id="ARBA00022989"/>
    </source>
</evidence>
<keyword evidence="6 10" id="KW-1133">Transmembrane helix</keyword>
<reference evidence="13 15" key="1">
    <citation type="journal article" date="2018" name="Front. Microbiol.">
        <title>Genome-Based Analysis Reveals the Taxonomy and Diversity of the Family Idiomarinaceae.</title>
        <authorList>
            <person name="Liu Y."/>
            <person name="Lai Q."/>
            <person name="Shao Z."/>
        </authorList>
    </citation>
    <scope>NUCLEOTIDE SEQUENCE [LARGE SCALE GENOMIC DNA]</scope>
    <source>
        <strain evidence="13 15">CF12-14</strain>
    </source>
</reference>
<feature type="transmembrane region" description="Helical" evidence="10">
    <location>
        <begin position="154"/>
        <end position="174"/>
    </location>
</feature>
<keyword evidence="5" id="KW-0378">Hydrolase</keyword>
<sequence>MKWLQHIQRYDELSYIWLSSALRRSTKAMLARTISLSGDGWMYAVICAALYLHEHPNAALLFTTLLLAYALEVPIYLVLKNTLKRQRPHQRLKICAVIKASDKFSFPSGHTAAAFVFATVTSVIMPDAAWLVFAWASAIGLSRVALGVHYPTDIVAGAVLGGSLGVLGLFLAGVA</sequence>
<comment type="catalytic activity">
    <reaction evidence="9">
        <text>di-trans,octa-cis-undecaprenyl diphosphate + H2O = di-trans,octa-cis-undecaprenyl phosphate + phosphate + H(+)</text>
        <dbReference type="Rhea" id="RHEA:28094"/>
        <dbReference type="ChEBI" id="CHEBI:15377"/>
        <dbReference type="ChEBI" id="CHEBI:15378"/>
        <dbReference type="ChEBI" id="CHEBI:43474"/>
        <dbReference type="ChEBI" id="CHEBI:58405"/>
        <dbReference type="ChEBI" id="CHEBI:60392"/>
        <dbReference type="EC" id="3.6.1.27"/>
    </reaction>
</comment>
<dbReference type="PRINTS" id="PR00483">
    <property type="entry name" value="BACPHPHTASE"/>
</dbReference>
<keyword evidence="7 10" id="KW-0472">Membrane</keyword>
<dbReference type="InterPro" id="IPR001011">
    <property type="entry name" value="Acid_Pase_classA_bac"/>
</dbReference>
<dbReference type="EC" id="3.6.1.27" evidence="2"/>
<dbReference type="Gene3D" id="1.20.144.10">
    <property type="entry name" value="Phosphatidic acid phosphatase type 2/haloperoxidase"/>
    <property type="match status" value="1"/>
</dbReference>
<evidence type="ECO:0000256" key="9">
    <source>
        <dbReference type="ARBA" id="ARBA00047594"/>
    </source>
</evidence>
<dbReference type="GO" id="GO:0003993">
    <property type="term" value="F:acid phosphatase activity"/>
    <property type="evidence" value="ECO:0007669"/>
    <property type="project" value="InterPro"/>
</dbReference>
<dbReference type="SUPFAM" id="SSF48317">
    <property type="entry name" value="Acid phosphatase/Vanadium-dependent haloperoxidase"/>
    <property type="match status" value="1"/>
</dbReference>